<dbReference type="GO" id="GO:0005506">
    <property type="term" value="F:iron ion binding"/>
    <property type="evidence" value="ECO:0007669"/>
    <property type="project" value="InterPro"/>
</dbReference>
<proteinExistence type="inferred from homology"/>
<dbReference type="PANTHER" id="PTHR46696">
    <property type="entry name" value="P450, PUTATIVE (EUROFUNG)-RELATED"/>
    <property type="match status" value="1"/>
</dbReference>
<reference evidence="2 3" key="1">
    <citation type="submission" date="2016-10" db="EMBL/GenBank/DDBJ databases">
        <title>The Draft Genome Sequence of Actinokineospora bangkokensis 44EHWT reveals the biosynthetic pathway of antifungal compounds Thailandins with unusual extender unit butylmalonyl-CoA.</title>
        <authorList>
            <person name="Greule A."/>
            <person name="Intra B."/>
            <person name="Flemming S."/>
            <person name="Rommel M.G."/>
            <person name="Panbangred W."/>
            <person name="Bechthold A."/>
        </authorList>
    </citation>
    <scope>NUCLEOTIDE SEQUENCE [LARGE SCALE GENOMIC DNA]</scope>
    <source>
        <strain evidence="2 3">44EHW</strain>
    </source>
</reference>
<dbReference type="Pfam" id="PF00067">
    <property type="entry name" value="p450"/>
    <property type="match status" value="1"/>
</dbReference>
<evidence type="ECO:0000313" key="3">
    <source>
        <dbReference type="Proteomes" id="UP000186040"/>
    </source>
</evidence>
<evidence type="ECO:0000313" key="2">
    <source>
        <dbReference type="EMBL" id="OLR93707.1"/>
    </source>
</evidence>
<organism evidence="2 3">
    <name type="scientific">Actinokineospora bangkokensis</name>
    <dbReference type="NCBI Taxonomy" id="1193682"/>
    <lineage>
        <taxon>Bacteria</taxon>
        <taxon>Bacillati</taxon>
        <taxon>Actinomycetota</taxon>
        <taxon>Actinomycetes</taxon>
        <taxon>Pseudonocardiales</taxon>
        <taxon>Pseudonocardiaceae</taxon>
        <taxon>Actinokineospora</taxon>
    </lineage>
</organism>
<evidence type="ECO:0000256" key="1">
    <source>
        <dbReference type="ARBA" id="ARBA00010617"/>
    </source>
</evidence>
<dbReference type="EMBL" id="MKQR01000009">
    <property type="protein sequence ID" value="OLR93707.1"/>
    <property type="molecule type" value="Genomic_DNA"/>
</dbReference>
<dbReference type="STRING" id="1193682.BJP25_15735"/>
<comment type="caution">
    <text evidence="2">The sequence shown here is derived from an EMBL/GenBank/DDBJ whole genome shotgun (WGS) entry which is preliminary data.</text>
</comment>
<accession>A0A1Q9LNS5</accession>
<dbReference type="PANTHER" id="PTHR46696:SF1">
    <property type="entry name" value="CYTOCHROME P450 YJIB-RELATED"/>
    <property type="match status" value="1"/>
</dbReference>
<dbReference type="PRINTS" id="PR00359">
    <property type="entry name" value="BP450"/>
</dbReference>
<evidence type="ECO:0008006" key="4">
    <source>
        <dbReference type="Google" id="ProtNLM"/>
    </source>
</evidence>
<protein>
    <recommendedName>
        <fullName evidence="4">Cytochrome</fullName>
    </recommendedName>
</protein>
<dbReference type="Gene3D" id="1.10.630.10">
    <property type="entry name" value="Cytochrome P450"/>
    <property type="match status" value="1"/>
</dbReference>
<sequence length="390" mass="42752">MTTTLVWNPLDPASIQDPYPIYAELRERCPVYWHEGMSSWVLTRYDDCQWVLRDHAAFARDRRRAGAEIPDDKLNIQTQDPPEQALLRGVTARSLNSQRLQEICAEARELMEHRLRGLAGAGPFDLMRDLAGPGAIHVINNVFGVHAYTQDSYAPIYRGLTQAMDSGLDPERLAPGRAAGRALSEEVGGWFADGLGQDGLLGMVTGHADVPGLPTPYVVNTIAATYNAGFSTLYASTGAITLEVLRAGPALLADLDPADPHVLTLAADELMRFTSPAQATARVALEPVELHGVRIEPKQTIVTMMAAANRDPRQFADPDRIVLDRAPNRHLAFAWGPHICLGARLAMTWAAEVIAFLAEHGPRLRLAGQEEYMRAATLRNLVRLPLEYAG</sequence>
<keyword evidence="3" id="KW-1185">Reference proteome</keyword>
<gene>
    <name evidence="2" type="ORF">BJP25_15735</name>
</gene>
<dbReference type="Proteomes" id="UP000186040">
    <property type="component" value="Unassembled WGS sequence"/>
</dbReference>
<dbReference type="SUPFAM" id="SSF48264">
    <property type="entry name" value="Cytochrome P450"/>
    <property type="match status" value="1"/>
</dbReference>
<dbReference type="GO" id="GO:0004497">
    <property type="term" value="F:monooxygenase activity"/>
    <property type="evidence" value="ECO:0007669"/>
    <property type="project" value="InterPro"/>
</dbReference>
<dbReference type="InterPro" id="IPR002397">
    <property type="entry name" value="Cyt_P450_B"/>
</dbReference>
<dbReference type="RefSeq" id="WP_075974605.1">
    <property type="nucleotide sequence ID" value="NZ_MKQR01000009.1"/>
</dbReference>
<dbReference type="AlphaFoldDB" id="A0A1Q9LNS5"/>
<comment type="similarity">
    <text evidence="1">Belongs to the cytochrome P450 family.</text>
</comment>
<dbReference type="InterPro" id="IPR036396">
    <property type="entry name" value="Cyt_P450_sf"/>
</dbReference>
<dbReference type="InterPro" id="IPR001128">
    <property type="entry name" value="Cyt_P450"/>
</dbReference>
<name>A0A1Q9LNS5_9PSEU</name>
<dbReference type="GO" id="GO:0016705">
    <property type="term" value="F:oxidoreductase activity, acting on paired donors, with incorporation or reduction of molecular oxygen"/>
    <property type="evidence" value="ECO:0007669"/>
    <property type="project" value="InterPro"/>
</dbReference>
<dbReference type="GO" id="GO:0020037">
    <property type="term" value="F:heme binding"/>
    <property type="evidence" value="ECO:0007669"/>
    <property type="project" value="InterPro"/>
</dbReference>
<dbReference type="OrthoDB" id="54272at2"/>